<dbReference type="EMBL" id="JBHRSL010000004">
    <property type="protein sequence ID" value="MFC3051679.1"/>
    <property type="molecule type" value="Genomic_DNA"/>
</dbReference>
<dbReference type="Proteomes" id="UP001595444">
    <property type="component" value="Unassembled WGS sequence"/>
</dbReference>
<feature type="domain" description="Polysaccharide pyruvyl transferase" evidence="1">
    <location>
        <begin position="32"/>
        <end position="320"/>
    </location>
</feature>
<sequence length="383" mass="43809">MRILMTGAGHFLDKADIVGKDLKELMVLSGGNSGNYMIGHGAMYHLKRAAGDAGTVTYMKLSQLRFADKVYLEENFDIIVVAGANMINERADFAFIYRALKNVNLPVMAFGVGAQAESSQVELTPPGGTINFMKLIAERSDRIGVRGSYTAEVLSKCGVKNVEVNGCPSYYINSHDKDFRITVPKRDELQNFKVSLTMKRDRKKYHADDQLRDYQKRMFREGFDHNYKLVVQTEMLEGNIGFSKKIDEDALKRFRKHFEIADSDLERGREWLLNNVGIFFTYQEWSDFLSDIDFSYGARFHGNMMALMKGIPTLAITHDSRTRELCEFLNIPAHPVEKLVEGTEAIYELYDALDYSYFNSQYHALCDRFNQFMVDNLKKSPVD</sequence>
<dbReference type="InterPro" id="IPR007345">
    <property type="entry name" value="Polysacch_pyruvyl_Trfase"/>
</dbReference>
<accession>A0ABV7D3F4</accession>
<name>A0ABV7D3F4_9PROT</name>
<organism evidence="2 3">
    <name type="scientific">Kordiimonas pumila</name>
    <dbReference type="NCBI Taxonomy" id="2161677"/>
    <lineage>
        <taxon>Bacteria</taxon>
        <taxon>Pseudomonadati</taxon>
        <taxon>Pseudomonadota</taxon>
        <taxon>Alphaproteobacteria</taxon>
        <taxon>Kordiimonadales</taxon>
        <taxon>Kordiimonadaceae</taxon>
        <taxon>Kordiimonas</taxon>
    </lineage>
</organism>
<reference evidence="3" key="1">
    <citation type="journal article" date="2019" name="Int. J. Syst. Evol. Microbiol.">
        <title>The Global Catalogue of Microorganisms (GCM) 10K type strain sequencing project: providing services to taxonomists for standard genome sequencing and annotation.</title>
        <authorList>
            <consortium name="The Broad Institute Genomics Platform"/>
            <consortium name="The Broad Institute Genome Sequencing Center for Infectious Disease"/>
            <person name="Wu L."/>
            <person name="Ma J."/>
        </authorList>
    </citation>
    <scope>NUCLEOTIDE SEQUENCE [LARGE SCALE GENOMIC DNA]</scope>
    <source>
        <strain evidence="3">KCTC 62164</strain>
    </source>
</reference>
<evidence type="ECO:0000259" key="1">
    <source>
        <dbReference type="Pfam" id="PF04230"/>
    </source>
</evidence>
<protein>
    <submittedName>
        <fullName evidence="2">Polysaccharide pyruvyl transferase family protein</fullName>
    </submittedName>
</protein>
<gene>
    <name evidence="2" type="ORF">ACFOKA_07175</name>
</gene>
<comment type="caution">
    <text evidence="2">The sequence shown here is derived from an EMBL/GenBank/DDBJ whole genome shotgun (WGS) entry which is preliminary data.</text>
</comment>
<evidence type="ECO:0000313" key="3">
    <source>
        <dbReference type="Proteomes" id="UP001595444"/>
    </source>
</evidence>
<keyword evidence="2" id="KW-0808">Transferase</keyword>
<proteinExistence type="predicted"/>
<keyword evidence="3" id="KW-1185">Reference proteome</keyword>
<dbReference type="RefSeq" id="WP_194215151.1">
    <property type="nucleotide sequence ID" value="NZ_CP061205.1"/>
</dbReference>
<dbReference type="GO" id="GO:0016740">
    <property type="term" value="F:transferase activity"/>
    <property type="evidence" value="ECO:0007669"/>
    <property type="project" value="UniProtKB-KW"/>
</dbReference>
<evidence type="ECO:0000313" key="2">
    <source>
        <dbReference type="EMBL" id="MFC3051679.1"/>
    </source>
</evidence>
<dbReference type="Pfam" id="PF04230">
    <property type="entry name" value="PS_pyruv_trans"/>
    <property type="match status" value="1"/>
</dbReference>